<feature type="region of interest" description="Disordered" evidence="1">
    <location>
        <begin position="106"/>
        <end position="160"/>
    </location>
</feature>
<protein>
    <recommendedName>
        <fullName evidence="5">Flagellar biosynthesis protein FliO</fullName>
    </recommendedName>
</protein>
<keyword evidence="2" id="KW-1133">Transmembrane helix</keyword>
<dbReference type="InterPro" id="IPR052205">
    <property type="entry name" value="FliO/MopB"/>
</dbReference>
<sequence>MLDQILGDIPTPLKFVIAFAVIILLMVVAVWLGRRFGGQRFGPTAATGRSRQPRLGVLDVLAVDGRRRLVIVRRDNVEHLIMIGGPNDVVVESGILRVPTGMTAQRDAPAILPPDPAPSRTAPPQPVPPSPGPRVAPTAPVPAAQPAAERAQPERQQPKTVEAPPIVPAQRVAAPQPAQQRPPAPPVRPATPQAEAPAARPQPAPARPAPPVEASKPAEPAGEDKPAPQTPAAQPAPPIAPRPVPQQIIAGPAGRGVAQRGPAPTTRSSDLAERLAAALKRPVQPAPERAQAQGAPAAPAAPVASAILAAVAAPAAPAASEPAASAEPKAAPAPQAGPNKPDEDLPREMPPMADQAAPEAKPDQKPAAPEVKAEPRAEKPEAPEDDPLASLEAEMANLLGRDVAKRP</sequence>
<feature type="region of interest" description="Disordered" evidence="1">
    <location>
        <begin position="172"/>
        <end position="407"/>
    </location>
</feature>
<evidence type="ECO:0000256" key="1">
    <source>
        <dbReference type="SAM" id="MobiDB-lite"/>
    </source>
</evidence>
<feature type="transmembrane region" description="Helical" evidence="2">
    <location>
        <begin position="12"/>
        <end position="32"/>
    </location>
</feature>
<organism evidence="3 4">
    <name type="scientific">Hansschlegelia zhihuaiae</name>
    <dbReference type="NCBI Taxonomy" id="405005"/>
    <lineage>
        <taxon>Bacteria</taxon>
        <taxon>Pseudomonadati</taxon>
        <taxon>Pseudomonadota</taxon>
        <taxon>Alphaproteobacteria</taxon>
        <taxon>Hyphomicrobiales</taxon>
        <taxon>Methylopilaceae</taxon>
        <taxon>Hansschlegelia</taxon>
    </lineage>
</organism>
<feature type="compositionally biased region" description="Pro residues" evidence="1">
    <location>
        <begin position="111"/>
        <end position="134"/>
    </location>
</feature>
<dbReference type="EMBL" id="RYFI01000013">
    <property type="protein sequence ID" value="RXF72633.1"/>
    <property type="molecule type" value="Genomic_DNA"/>
</dbReference>
<keyword evidence="2" id="KW-0472">Membrane</keyword>
<evidence type="ECO:0000256" key="2">
    <source>
        <dbReference type="SAM" id="Phobius"/>
    </source>
</evidence>
<feature type="compositionally biased region" description="Pro residues" evidence="1">
    <location>
        <begin position="234"/>
        <end position="244"/>
    </location>
</feature>
<dbReference type="Proteomes" id="UP000289708">
    <property type="component" value="Unassembled WGS sequence"/>
</dbReference>
<dbReference type="RefSeq" id="WP_128778059.1">
    <property type="nucleotide sequence ID" value="NZ_RYFI01000013.1"/>
</dbReference>
<keyword evidence="2" id="KW-0812">Transmembrane</keyword>
<dbReference type="OrthoDB" id="8456606at2"/>
<evidence type="ECO:0000313" key="3">
    <source>
        <dbReference type="EMBL" id="RXF72633.1"/>
    </source>
</evidence>
<comment type="caution">
    <text evidence="3">The sequence shown here is derived from an EMBL/GenBank/DDBJ whole genome shotgun (WGS) entry which is preliminary data.</text>
</comment>
<name>A0A4Q0MH70_9HYPH</name>
<evidence type="ECO:0000313" key="4">
    <source>
        <dbReference type="Proteomes" id="UP000289708"/>
    </source>
</evidence>
<dbReference type="AlphaFoldDB" id="A0A4Q0MH70"/>
<keyword evidence="4" id="KW-1185">Reference proteome</keyword>
<dbReference type="PANTHER" id="PTHR38766:SF1">
    <property type="entry name" value="FLAGELLAR PROTEIN FLIO"/>
    <property type="match status" value="1"/>
</dbReference>
<gene>
    <name evidence="3" type="ORF">EK403_13770</name>
</gene>
<feature type="compositionally biased region" description="Low complexity" evidence="1">
    <location>
        <begin position="286"/>
        <end position="338"/>
    </location>
</feature>
<dbReference type="PANTHER" id="PTHR38766">
    <property type="entry name" value="FLAGELLAR PROTEIN FLIO"/>
    <property type="match status" value="1"/>
</dbReference>
<feature type="compositionally biased region" description="Low complexity" evidence="1">
    <location>
        <begin position="135"/>
        <end position="150"/>
    </location>
</feature>
<feature type="compositionally biased region" description="Pro residues" evidence="1">
    <location>
        <begin position="180"/>
        <end position="189"/>
    </location>
</feature>
<accession>A0A4Q0MH70</accession>
<feature type="compositionally biased region" description="Pro residues" evidence="1">
    <location>
        <begin position="200"/>
        <end position="211"/>
    </location>
</feature>
<feature type="compositionally biased region" description="Low complexity" evidence="1">
    <location>
        <begin position="190"/>
        <end position="199"/>
    </location>
</feature>
<proteinExistence type="predicted"/>
<evidence type="ECO:0008006" key="5">
    <source>
        <dbReference type="Google" id="ProtNLM"/>
    </source>
</evidence>
<reference evidence="3 4" key="1">
    <citation type="submission" date="2018-12" db="EMBL/GenBank/DDBJ databases">
        <title>bacterium Hansschlegelia zhihuaiae S113.</title>
        <authorList>
            <person name="He J."/>
        </authorList>
    </citation>
    <scope>NUCLEOTIDE SEQUENCE [LARGE SCALE GENOMIC DNA]</scope>
    <source>
        <strain evidence="3 4">S 113</strain>
    </source>
</reference>
<feature type="compositionally biased region" description="Basic and acidic residues" evidence="1">
    <location>
        <begin position="371"/>
        <end position="382"/>
    </location>
</feature>